<dbReference type="SUPFAM" id="SSF57552">
    <property type="entry name" value="Blood coagulation inhibitor (disintegrin)"/>
    <property type="match status" value="1"/>
</dbReference>
<dbReference type="SMART" id="SM00050">
    <property type="entry name" value="DISIN"/>
    <property type="match status" value="1"/>
</dbReference>
<dbReference type="GO" id="GO:0007219">
    <property type="term" value="P:Notch signaling pathway"/>
    <property type="evidence" value="ECO:0007669"/>
    <property type="project" value="TreeGrafter"/>
</dbReference>
<accession>A0A7M5UAY8</accession>
<keyword evidence="2" id="KW-0479">Metal-binding</keyword>
<evidence type="ECO:0000313" key="7">
    <source>
        <dbReference type="EnsemblMetazoa" id="CLYHEMP008358.1"/>
    </source>
</evidence>
<evidence type="ECO:0000259" key="5">
    <source>
        <dbReference type="PROSITE" id="PS50214"/>
    </source>
</evidence>
<dbReference type="PANTHER" id="PTHR45702:SF6">
    <property type="entry name" value="DISINTEGRIN AND METALLOPROTEINASE DOMAIN-CONTAINING PROTEIN 17"/>
    <property type="match status" value="1"/>
</dbReference>
<keyword evidence="3" id="KW-0472">Membrane</keyword>
<dbReference type="Gene3D" id="4.10.70.10">
    <property type="entry name" value="Disintegrin domain"/>
    <property type="match status" value="1"/>
</dbReference>
<dbReference type="InterPro" id="IPR051489">
    <property type="entry name" value="ADAM_Metalloproteinase"/>
</dbReference>
<feature type="domain" description="Disintegrin" evidence="5">
    <location>
        <begin position="450"/>
        <end position="543"/>
    </location>
</feature>
<proteinExistence type="predicted"/>
<evidence type="ECO:0000256" key="1">
    <source>
        <dbReference type="ARBA" id="ARBA00023157"/>
    </source>
</evidence>
<dbReference type="GO" id="GO:0046872">
    <property type="term" value="F:metal ion binding"/>
    <property type="evidence" value="ECO:0007669"/>
    <property type="project" value="UniProtKB-KW"/>
</dbReference>
<dbReference type="EnsemblMetazoa" id="CLYHEMT008358.1">
    <property type="protein sequence ID" value="CLYHEMP008358.1"/>
    <property type="gene ID" value="CLYHEMG008358"/>
</dbReference>
<name>A0A7M5UAY8_9CNID</name>
<evidence type="ECO:0000256" key="4">
    <source>
        <dbReference type="SAM" id="SignalP"/>
    </source>
</evidence>
<dbReference type="PROSITE" id="PS50214">
    <property type="entry name" value="DISINTEGRIN_2"/>
    <property type="match status" value="1"/>
</dbReference>
<dbReference type="GO" id="GO:0005886">
    <property type="term" value="C:plasma membrane"/>
    <property type="evidence" value="ECO:0007669"/>
    <property type="project" value="TreeGrafter"/>
</dbReference>
<feature type="binding site" evidence="2">
    <location>
        <position position="393"/>
    </location>
    <ligand>
        <name>Zn(2+)</name>
        <dbReference type="ChEBI" id="CHEBI:29105"/>
        <note>catalytic</note>
    </ligand>
</feature>
<dbReference type="AlphaFoldDB" id="A0A7M5UAY8"/>
<feature type="binding site" evidence="2">
    <location>
        <position position="383"/>
    </location>
    <ligand>
        <name>Zn(2+)</name>
        <dbReference type="ChEBI" id="CHEBI:29105"/>
        <note>catalytic</note>
    </ligand>
</feature>
<keyword evidence="2" id="KW-0862">Zinc</keyword>
<keyword evidence="1" id="KW-1015">Disulfide bond</keyword>
<dbReference type="PANTHER" id="PTHR45702">
    <property type="entry name" value="ADAM10/ADAM17 METALLOPEPTIDASE FAMILY MEMBER"/>
    <property type="match status" value="1"/>
</dbReference>
<dbReference type="Gene3D" id="3.40.390.10">
    <property type="entry name" value="Collagenase (Catalytic Domain)"/>
    <property type="match status" value="1"/>
</dbReference>
<reference evidence="7" key="1">
    <citation type="submission" date="2021-01" db="UniProtKB">
        <authorList>
            <consortium name="EnsemblMetazoa"/>
        </authorList>
    </citation>
    <scope>IDENTIFICATION</scope>
</reference>
<evidence type="ECO:0000256" key="2">
    <source>
        <dbReference type="PROSITE-ProRule" id="PRU00276"/>
    </source>
</evidence>
<sequence>MYIFLMLMVSISLVDCHYMHDILNHYELLDVDQLKHHVERRDLSTEGHSRQLHFKFAGTMYNVVLRQRLDILDQGFVAMSVDSEGGMHPFSVPTLQYYRGTVEGFDDSLVLAHIENDMVTAEIMLGNETIYIEPSKVHFVNKPSHMLVYKLSDVIWNLTSADTSVKLNQKNCVVPEEVFEKSNSVDANVNIPFIDVQRSGKKRNRRAVATVKNVCSLTLVADYQFFKNIGGGDKMSTLNYMIQVVSRVHQIYRSTNFDGIGINIGFKVEKVIIHESFSIDYQHSYNREIDGGKVWNVDQLLTVFSRTNFDAKCLSHLFTYQDFDNGIIGLAYVASASDYEVGGICTRSYRDHGGPRYLNCGLSSSVNWGRRLLTAEADLVTAHEIGHNFGSNHDPSSCQNSGDAGNYIMYAHSVSGEKENNNKFSKCSRHSMGLVLKSKRHKCFSEQTEDAFCGNLIVEKGEECDSGLVKPLDDCCDRDCKFKKDPKTNKPFVCSDSHDPCCDQCRLAPSTKVCRKASQFYCYGETKCSGASKSCPEAPGLDGREDCGFSMGNCIQGNCTSMCQQKGKISCPCSAGPDSCKICCKDSADGDCVKLVEDLDEANGIVCELTSEKGKCVDGACIKNVKDVRDEFSGLFEDFSFSKFVKFMEDNIVGTIITLSLFLWIPASCAVYYIDKKHNDEQTFMTIWKHPENKELIPKTMPGKLRNLFRSSKRSKQPVRTQYHITS</sequence>
<feature type="transmembrane region" description="Helical" evidence="3">
    <location>
        <begin position="652"/>
        <end position="674"/>
    </location>
</feature>
<dbReference type="OrthoDB" id="2131567at2759"/>
<dbReference type="SUPFAM" id="SSF55486">
    <property type="entry name" value="Metalloproteases ('zincins'), catalytic domain"/>
    <property type="match status" value="1"/>
</dbReference>
<dbReference type="FunFam" id="4.10.70.10:FF:000003">
    <property type="entry name" value="Disintegrin and metalloproteinase domain-containing protein 17"/>
    <property type="match status" value="1"/>
</dbReference>
<dbReference type="GO" id="GO:0006509">
    <property type="term" value="P:membrane protein ectodomain proteolysis"/>
    <property type="evidence" value="ECO:0007669"/>
    <property type="project" value="TreeGrafter"/>
</dbReference>
<organism evidence="7 8">
    <name type="scientific">Clytia hemisphaerica</name>
    <dbReference type="NCBI Taxonomy" id="252671"/>
    <lineage>
        <taxon>Eukaryota</taxon>
        <taxon>Metazoa</taxon>
        <taxon>Cnidaria</taxon>
        <taxon>Hydrozoa</taxon>
        <taxon>Hydroidolina</taxon>
        <taxon>Leptothecata</taxon>
        <taxon>Obeliida</taxon>
        <taxon>Clytiidae</taxon>
        <taxon>Clytia</taxon>
    </lineage>
</organism>
<comment type="caution">
    <text evidence="2">Lacks conserved residue(s) required for the propagation of feature annotation.</text>
</comment>
<keyword evidence="4" id="KW-0732">Signal</keyword>
<dbReference type="PROSITE" id="PS50215">
    <property type="entry name" value="ADAM_MEPRO"/>
    <property type="match status" value="1"/>
</dbReference>
<dbReference type="InterPro" id="IPR024079">
    <property type="entry name" value="MetalloPept_cat_dom_sf"/>
</dbReference>
<keyword evidence="8" id="KW-1185">Reference proteome</keyword>
<dbReference type="InterPro" id="IPR001762">
    <property type="entry name" value="Disintegrin_dom"/>
</dbReference>
<keyword evidence="3" id="KW-0812">Transmembrane</keyword>
<feature type="active site" evidence="2">
    <location>
        <position position="384"/>
    </location>
</feature>
<dbReference type="GeneID" id="136799312"/>
<protein>
    <submittedName>
        <fullName evidence="7">Uncharacterized protein</fullName>
    </submittedName>
</protein>
<feature type="chain" id="PRO_5029767943" evidence="4">
    <location>
        <begin position="17"/>
        <end position="727"/>
    </location>
</feature>
<feature type="domain" description="Peptidase M12B" evidence="6">
    <location>
        <begin position="213"/>
        <end position="448"/>
    </location>
</feature>
<feature type="signal peptide" evidence="4">
    <location>
        <begin position="1"/>
        <end position="16"/>
    </location>
</feature>
<dbReference type="RefSeq" id="XP_066912119.1">
    <property type="nucleotide sequence ID" value="XM_067056018.1"/>
</dbReference>
<feature type="binding site" evidence="2">
    <location>
        <position position="387"/>
    </location>
    <ligand>
        <name>Zn(2+)</name>
        <dbReference type="ChEBI" id="CHEBI:29105"/>
        <note>catalytic</note>
    </ligand>
</feature>
<dbReference type="InterPro" id="IPR036436">
    <property type="entry name" value="Disintegrin_dom_sf"/>
</dbReference>
<dbReference type="GO" id="GO:0004222">
    <property type="term" value="F:metalloendopeptidase activity"/>
    <property type="evidence" value="ECO:0007669"/>
    <property type="project" value="InterPro"/>
</dbReference>
<dbReference type="Pfam" id="PF13688">
    <property type="entry name" value="Reprolysin_5"/>
    <property type="match status" value="1"/>
</dbReference>
<dbReference type="InterPro" id="IPR001590">
    <property type="entry name" value="Peptidase_M12B"/>
</dbReference>
<keyword evidence="3" id="KW-1133">Transmembrane helix</keyword>
<evidence type="ECO:0000256" key="3">
    <source>
        <dbReference type="SAM" id="Phobius"/>
    </source>
</evidence>
<evidence type="ECO:0000313" key="8">
    <source>
        <dbReference type="Proteomes" id="UP000594262"/>
    </source>
</evidence>
<dbReference type="Proteomes" id="UP000594262">
    <property type="component" value="Unplaced"/>
</dbReference>
<evidence type="ECO:0000259" key="6">
    <source>
        <dbReference type="PROSITE" id="PS50215"/>
    </source>
</evidence>